<sequence>MKYNPKIHHRRSIRLPGYDYSQPGFYFITICIYQRECLLGEIEEGIMKLSRYGEVVEYHWLNLTRIYSHIALNTFVIMPNHFHGIIEIKYQDKDRDLAKIVRTFKTFSARQINQIRLMKGIPVWQRGYYEHIIRDEDSLATIQQYIIDNPLKWETDELYTSPDFHQCVGAGYTSIWESHQ</sequence>
<reference evidence="2 3" key="1">
    <citation type="submission" date="2023-01" db="EMBL/GenBank/DDBJ databases">
        <title>Novel diversity within Roseofilum (Cyanobacteria; Desertifilaceae) from marine benthic mats with descriptions of four novel species.</title>
        <authorList>
            <person name="Wang Y."/>
            <person name="Berthold D.E."/>
            <person name="Hu J."/>
            <person name="Lefler F.W."/>
            <person name="Laughinghouse H.D. IV."/>
        </authorList>
    </citation>
    <scope>NUCLEOTIDE SEQUENCE [LARGE SCALE GENOMIC DNA]</scope>
    <source>
        <strain evidence="2 3">BLCC-M154</strain>
    </source>
</reference>
<gene>
    <name evidence="2" type="ORF">PMG71_11155</name>
</gene>
<evidence type="ECO:0000313" key="2">
    <source>
        <dbReference type="EMBL" id="MDJ1169985.1"/>
    </source>
</evidence>
<evidence type="ECO:0000313" key="3">
    <source>
        <dbReference type="Proteomes" id="UP001235303"/>
    </source>
</evidence>
<name>A0ABT7ASY3_9CYAN</name>
<dbReference type="Proteomes" id="UP001235303">
    <property type="component" value="Unassembled WGS sequence"/>
</dbReference>
<dbReference type="InterPro" id="IPR052715">
    <property type="entry name" value="RAYT_transposase"/>
</dbReference>
<dbReference type="EMBL" id="JAQOSP010000076">
    <property type="protein sequence ID" value="MDJ1169985.1"/>
    <property type="molecule type" value="Genomic_DNA"/>
</dbReference>
<accession>A0ABT7ASY3</accession>
<dbReference type="NCBIfam" id="NF047646">
    <property type="entry name" value="REP_Tyr_transpos"/>
    <property type="match status" value="1"/>
</dbReference>
<feature type="domain" description="Transposase IS200-like" evidence="1">
    <location>
        <begin position="21"/>
        <end position="149"/>
    </location>
</feature>
<dbReference type="SUPFAM" id="SSF143422">
    <property type="entry name" value="Transposase IS200-like"/>
    <property type="match status" value="1"/>
</dbReference>
<dbReference type="SMART" id="SM01321">
    <property type="entry name" value="Y1_Tnp"/>
    <property type="match status" value="1"/>
</dbReference>
<comment type="caution">
    <text evidence="2">The sequence shown here is derived from an EMBL/GenBank/DDBJ whole genome shotgun (WGS) entry which is preliminary data.</text>
</comment>
<organism evidence="2 3">
    <name type="scientific">Roseofilum acuticapitatum BLCC-M154</name>
    <dbReference type="NCBI Taxonomy" id="3022444"/>
    <lineage>
        <taxon>Bacteria</taxon>
        <taxon>Bacillati</taxon>
        <taxon>Cyanobacteriota</taxon>
        <taxon>Cyanophyceae</taxon>
        <taxon>Desertifilales</taxon>
        <taxon>Desertifilaceae</taxon>
        <taxon>Roseofilum</taxon>
        <taxon>Roseofilum acuticapitatum</taxon>
    </lineage>
</organism>
<protein>
    <submittedName>
        <fullName evidence="2">Transposase</fullName>
    </submittedName>
</protein>
<evidence type="ECO:0000259" key="1">
    <source>
        <dbReference type="SMART" id="SM01321"/>
    </source>
</evidence>
<dbReference type="Pfam" id="PF01797">
    <property type="entry name" value="Y1_Tnp"/>
    <property type="match status" value="1"/>
</dbReference>
<dbReference type="PANTHER" id="PTHR36966">
    <property type="entry name" value="REP-ASSOCIATED TYROSINE TRANSPOSASE"/>
    <property type="match status" value="1"/>
</dbReference>
<keyword evidence="3" id="KW-1185">Reference proteome</keyword>
<proteinExistence type="predicted"/>
<dbReference type="RefSeq" id="WP_283753742.1">
    <property type="nucleotide sequence ID" value="NZ_JAQOSP010000076.1"/>
</dbReference>
<dbReference type="InterPro" id="IPR002686">
    <property type="entry name" value="Transposase_17"/>
</dbReference>
<dbReference type="Gene3D" id="3.30.70.1290">
    <property type="entry name" value="Transposase IS200-like"/>
    <property type="match status" value="1"/>
</dbReference>
<dbReference type="PANTHER" id="PTHR36966:SF1">
    <property type="entry name" value="REP-ASSOCIATED TYROSINE TRANSPOSASE"/>
    <property type="match status" value="1"/>
</dbReference>
<dbReference type="InterPro" id="IPR036515">
    <property type="entry name" value="Transposase_17_sf"/>
</dbReference>